<accession>A0A419R0U8</accession>
<evidence type="ECO:0000313" key="1">
    <source>
        <dbReference type="EMBL" id="RJX67099.1"/>
    </source>
</evidence>
<organism evidence="1 2">
    <name type="scientific">Tsuneonella suprasediminis</name>
    <dbReference type="NCBI Taxonomy" id="2306996"/>
    <lineage>
        <taxon>Bacteria</taxon>
        <taxon>Pseudomonadati</taxon>
        <taxon>Pseudomonadota</taxon>
        <taxon>Alphaproteobacteria</taxon>
        <taxon>Sphingomonadales</taxon>
        <taxon>Erythrobacteraceae</taxon>
        <taxon>Tsuneonella</taxon>
    </lineage>
</organism>
<dbReference type="Proteomes" id="UP000284322">
    <property type="component" value="Unassembled WGS sequence"/>
</dbReference>
<dbReference type="AlphaFoldDB" id="A0A419R0U8"/>
<name>A0A419R0U8_9SPHN</name>
<dbReference type="SUPFAM" id="SSF56935">
    <property type="entry name" value="Porins"/>
    <property type="match status" value="1"/>
</dbReference>
<proteinExistence type="predicted"/>
<gene>
    <name evidence="1" type="ORF">D6858_11745</name>
</gene>
<dbReference type="OrthoDB" id="7416805at2"/>
<evidence type="ECO:0000313" key="2">
    <source>
        <dbReference type="Proteomes" id="UP000284322"/>
    </source>
</evidence>
<dbReference type="EMBL" id="RAHJ01000019">
    <property type="protein sequence ID" value="RJX67099.1"/>
    <property type="molecule type" value="Genomic_DNA"/>
</dbReference>
<comment type="caution">
    <text evidence="1">The sequence shown here is derived from an EMBL/GenBank/DDBJ whole genome shotgun (WGS) entry which is preliminary data.</text>
</comment>
<sequence length="537" mass="56089">MFGSAAAITVAIPAWAQDDTAAVRRSGPVTITPYIEASQVVTTELSPASDTVTYTQLATGVDAMVTGRNTGGSASIRYERTFGYDDKVSDSSTLSGVIRGYGSIVPQAVTIEGGALATRVRVRADGSTALAGLGDRAAESRTYAAYIGPNVHTELGDAQVNANYRLGYTRVDAPDVAPLAPGAQSPDIFDDSWSQSANIHIGTRPGQPLPVGIGVGAGYTREDISTLDQQAEDFHARADVTVPLSSSLAAVAGVGYENVQVSSRDALRDANDVPVLDGAGRYITDGNSPRIMAYDVSGLIWDVGVMWRPSSRTSFEAHVGRRYDSTTYYGSFAWAPNSRSALNVSAYDGITGFGGQLTNALAGLPTDFSANRNPITGDMTGCVASLQGGGCLTGALGSVRSATFRGRGIAATYSERVGRTSAGIGAGYDRRTFIAAPGTVLASANGVVDESYWASVYASAEIDRRSSFMVNAHVNWLKSGFNNGADATIYGASAAYRRYLIQGLSANAAVAVDRIDSDVVGETLSTAAARLGLRYDF</sequence>
<reference evidence="1 2" key="1">
    <citation type="submission" date="2018-09" db="EMBL/GenBank/DDBJ databases">
        <title>Altererythrobacter sp.Ery1 and Ery12, the genome sequencing of novel strains in genus Alterythrobacter.</title>
        <authorList>
            <person name="Cheng H."/>
            <person name="Wu Y.-H."/>
            <person name="Fang C."/>
            <person name="Xu X.-W."/>
        </authorList>
    </citation>
    <scope>NUCLEOTIDE SEQUENCE [LARGE SCALE GENOMIC DNA]</scope>
    <source>
        <strain evidence="1 2">Ery12</strain>
    </source>
</reference>
<protein>
    <submittedName>
        <fullName evidence="1">Preprotein translocase subunit YajC</fullName>
    </submittedName>
</protein>
<keyword evidence="2" id="KW-1185">Reference proteome</keyword>